<dbReference type="EMBL" id="CP088156">
    <property type="protein sequence ID" value="UFZ01601.1"/>
    <property type="molecule type" value="Genomic_DNA"/>
</dbReference>
<dbReference type="SUPFAM" id="SSF51004">
    <property type="entry name" value="C-terminal (heme d1) domain of cytochrome cd1-nitrite reductase"/>
    <property type="match status" value="1"/>
</dbReference>
<dbReference type="Pfam" id="PF07433">
    <property type="entry name" value="DUF1513"/>
    <property type="match status" value="1"/>
</dbReference>
<evidence type="ECO:0000313" key="2">
    <source>
        <dbReference type="EMBL" id="UFZ01601.1"/>
    </source>
</evidence>
<keyword evidence="3" id="KW-1185">Reference proteome</keyword>
<name>A0ABY3R436_9BRAD</name>
<sequence>MTTSLSRRHTLGLLGMALMPSLGPCTAGVIAGNPSRHLHLLGRDPSLHPDSDIIKQPKASVLTTIDYGSGAARQTILPMEGGHAVLRCSEQHIICTAQHGPKCLVVDADHAIVTELEASAENLFGGHGWIETGRRLILLPQRRKIALTKADVGSLLVFDSLTFRHLDTIETEGIHPHEIQPIPGRAELAVTHYGDIAHPDAVLQHNVLDPKLTILDAVTFRPKRHYPLADFGAMVTHMSVDEGGFAYLALTQFVRFPKNMSYGDVVARLERYLGRPLDYDIPRAALEQRLLAVPLPVIKIDTQTGSRHTIRLADRYHLRSQSVAYNQTCKCAIVSYTHSDVLLVIPHIGEPTIVTADELGISSLTGVTDVAGTPYVAVSTSFRDSVIYDLSERRVLHRFESRNYLDTHISCLA</sequence>
<proteinExistence type="predicted"/>
<feature type="signal peptide" evidence="1">
    <location>
        <begin position="1"/>
        <end position="27"/>
    </location>
</feature>
<evidence type="ECO:0000313" key="3">
    <source>
        <dbReference type="Proteomes" id="UP001431010"/>
    </source>
</evidence>
<keyword evidence="1" id="KW-0732">Signal</keyword>
<protein>
    <submittedName>
        <fullName evidence="2">DUF1513 domain-containing protein</fullName>
    </submittedName>
</protein>
<feature type="chain" id="PRO_5045503586" evidence="1">
    <location>
        <begin position="28"/>
        <end position="413"/>
    </location>
</feature>
<dbReference type="InterPro" id="IPR008311">
    <property type="entry name" value="UCP028101"/>
</dbReference>
<dbReference type="InterPro" id="IPR011048">
    <property type="entry name" value="Haem_d1_sf"/>
</dbReference>
<evidence type="ECO:0000256" key="1">
    <source>
        <dbReference type="SAM" id="SignalP"/>
    </source>
</evidence>
<dbReference type="Proteomes" id="UP001431010">
    <property type="component" value="Chromosome"/>
</dbReference>
<dbReference type="RefSeq" id="WP_231317396.1">
    <property type="nucleotide sequence ID" value="NZ_CP088156.1"/>
</dbReference>
<accession>A0ABY3R436</accession>
<organism evidence="2 3">
    <name type="scientific">Bradyrhizobium ontarionense</name>
    <dbReference type="NCBI Taxonomy" id="2898149"/>
    <lineage>
        <taxon>Bacteria</taxon>
        <taxon>Pseudomonadati</taxon>
        <taxon>Pseudomonadota</taxon>
        <taxon>Alphaproteobacteria</taxon>
        <taxon>Hyphomicrobiales</taxon>
        <taxon>Nitrobacteraceae</taxon>
        <taxon>Bradyrhizobium</taxon>
    </lineage>
</organism>
<reference evidence="2" key="1">
    <citation type="journal article" date="2024" name="Antonie Van Leeuwenhoek">
        <title>Bradyrhizobium ontarionense sp. nov., a novel bacterial symbiont isolated from Aeschynomene indica (Indian jointvetch), harbours photosynthesis, nitrogen fixation and nitrous oxide (N2O) reductase genes.</title>
        <authorList>
            <person name="Bromfield E.S.P."/>
            <person name="Cloutier S."/>
        </authorList>
    </citation>
    <scope>NUCLEOTIDE SEQUENCE</scope>
    <source>
        <strain evidence="2">A19</strain>
    </source>
</reference>
<gene>
    <name evidence="2" type="ORF">LQG66_19965</name>
</gene>